<evidence type="ECO:0000256" key="8">
    <source>
        <dbReference type="ARBA" id="ARBA00023034"/>
    </source>
</evidence>
<proteinExistence type="inferred from homology"/>
<protein>
    <recommendedName>
        <fullName evidence="10">Hexosyltransferase</fullName>
        <ecNumber evidence="10">2.4.1.-</ecNumber>
    </recommendedName>
</protein>
<evidence type="ECO:0000256" key="10">
    <source>
        <dbReference type="RuleBase" id="RU363063"/>
    </source>
</evidence>
<comment type="subcellular location">
    <subcellularLocation>
        <location evidence="1 10">Golgi apparatus membrane</location>
        <topology evidence="1 10">Single-pass type II membrane protein</topology>
    </subcellularLocation>
</comment>
<dbReference type="AlphaFoldDB" id="A0A9N9P5H4"/>
<dbReference type="GO" id="GO:0016758">
    <property type="term" value="F:hexosyltransferase activity"/>
    <property type="evidence" value="ECO:0007669"/>
    <property type="project" value="InterPro"/>
</dbReference>
<dbReference type="Pfam" id="PF01762">
    <property type="entry name" value="Galactosyl_T"/>
    <property type="match status" value="1"/>
</dbReference>
<dbReference type="PANTHER" id="PTHR11214">
    <property type="entry name" value="BETA-1,3-N-ACETYLGLUCOSAMINYLTRANSFERASE"/>
    <property type="match status" value="1"/>
</dbReference>
<dbReference type="EMBL" id="CAJVPY010028386">
    <property type="protein sequence ID" value="CAG8792575.1"/>
    <property type="molecule type" value="Genomic_DNA"/>
</dbReference>
<keyword evidence="3 10" id="KW-0328">Glycosyltransferase</keyword>
<keyword evidence="5" id="KW-0812">Transmembrane</keyword>
<name>A0A9N9P5H4_9GLOM</name>
<gene>
    <name evidence="11" type="ORF">DERYTH_LOCUS21728</name>
</gene>
<evidence type="ECO:0000313" key="11">
    <source>
        <dbReference type="EMBL" id="CAG8792575.1"/>
    </source>
</evidence>
<evidence type="ECO:0000256" key="7">
    <source>
        <dbReference type="ARBA" id="ARBA00022989"/>
    </source>
</evidence>
<evidence type="ECO:0000256" key="4">
    <source>
        <dbReference type="ARBA" id="ARBA00022679"/>
    </source>
</evidence>
<dbReference type="EC" id="2.4.1.-" evidence="10"/>
<keyword evidence="6" id="KW-0735">Signal-anchor</keyword>
<organism evidence="11 12">
    <name type="scientific">Dentiscutata erythropus</name>
    <dbReference type="NCBI Taxonomy" id="1348616"/>
    <lineage>
        <taxon>Eukaryota</taxon>
        <taxon>Fungi</taxon>
        <taxon>Fungi incertae sedis</taxon>
        <taxon>Mucoromycota</taxon>
        <taxon>Glomeromycotina</taxon>
        <taxon>Glomeromycetes</taxon>
        <taxon>Diversisporales</taxon>
        <taxon>Gigasporaceae</taxon>
        <taxon>Dentiscutata</taxon>
    </lineage>
</organism>
<evidence type="ECO:0000256" key="2">
    <source>
        <dbReference type="ARBA" id="ARBA00008661"/>
    </source>
</evidence>
<accession>A0A9N9P5H4</accession>
<reference evidence="11" key="1">
    <citation type="submission" date="2021-06" db="EMBL/GenBank/DDBJ databases">
        <authorList>
            <person name="Kallberg Y."/>
            <person name="Tangrot J."/>
            <person name="Rosling A."/>
        </authorList>
    </citation>
    <scope>NUCLEOTIDE SEQUENCE</scope>
    <source>
        <strain evidence="11">MA453B</strain>
    </source>
</reference>
<evidence type="ECO:0000313" key="12">
    <source>
        <dbReference type="Proteomes" id="UP000789405"/>
    </source>
</evidence>
<keyword evidence="4" id="KW-0808">Transferase</keyword>
<evidence type="ECO:0000256" key="1">
    <source>
        <dbReference type="ARBA" id="ARBA00004323"/>
    </source>
</evidence>
<comment type="similarity">
    <text evidence="2 10">Belongs to the glycosyltransferase 31 family.</text>
</comment>
<keyword evidence="9" id="KW-0472">Membrane</keyword>
<feature type="non-terminal residue" evidence="11">
    <location>
        <position position="341"/>
    </location>
</feature>
<dbReference type="PANTHER" id="PTHR11214:SF351">
    <property type="entry name" value="BETA-1,3-GALACTOSYLTRANSFERASE PVG3"/>
    <property type="match status" value="1"/>
</dbReference>
<keyword evidence="8 10" id="KW-0333">Golgi apparatus</keyword>
<evidence type="ECO:0000256" key="6">
    <source>
        <dbReference type="ARBA" id="ARBA00022968"/>
    </source>
</evidence>
<comment type="caution">
    <text evidence="11">The sequence shown here is derived from an EMBL/GenBank/DDBJ whole genome shotgun (WGS) entry which is preliminary data.</text>
</comment>
<dbReference type="Gene3D" id="3.90.550.50">
    <property type="match status" value="1"/>
</dbReference>
<evidence type="ECO:0000256" key="5">
    <source>
        <dbReference type="ARBA" id="ARBA00022692"/>
    </source>
</evidence>
<evidence type="ECO:0000256" key="9">
    <source>
        <dbReference type="ARBA" id="ARBA00023136"/>
    </source>
</evidence>
<dbReference type="OrthoDB" id="2139606at2759"/>
<keyword evidence="7" id="KW-1133">Transmembrane helix</keyword>
<dbReference type="Proteomes" id="UP000789405">
    <property type="component" value="Unassembled WGS sequence"/>
</dbReference>
<dbReference type="GO" id="GO:0000139">
    <property type="term" value="C:Golgi membrane"/>
    <property type="evidence" value="ECO:0007669"/>
    <property type="project" value="UniProtKB-SubCell"/>
</dbReference>
<sequence length="341" mass="40323">PLDSNLHIINDTYIRPPPGVDQNLTIFIGISTIYEKIEVRECIRKLYTHNNDALARYLGVKKSPVTIRFILGLPNDEYKDKLEEESKIYGDIVILNITENMDKGKTFEYFKWLAKHRKDNYLAKIDDDAFIHLIHYYRDLQDLPRKRAYYGSVYFGNDLGYHATYSYMGGAGFTLSYDLVIDIAGSDWVSLNVIGYEDILVGDWICHVAKEKKYFVHYVGFSNWRSIRQNPFHDFNVDLDLHLPVEAILIHQIKGVERWNAMKDVYFEYEEGLPMLRFIQNSTTNGLVTKREIIPKCWEKEQIWNQTLRYTYKNWFYEAWGFKEGKWYEYYGPVDNIENTG</sequence>
<evidence type="ECO:0000256" key="3">
    <source>
        <dbReference type="ARBA" id="ARBA00022676"/>
    </source>
</evidence>
<keyword evidence="12" id="KW-1185">Reference proteome</keyword>
<dbReference type="InterPro" id="IPR002659">
    <property type="entry name" value="Glyco_trans_31"/>
</dbReference>